<dbReference type="PANTHER" id="PTHR14003:SF19">
    <property type="entry name" value="YY2 TRANSCRIPTION FACTOR"/>
    <property type="match status" value="1"/>
</dbReference>
<reference evidence="9 10" key="1">
    <citation type="journal article" date="2023" name="bioRxiv">
        <title>An intranuclear bacterial parasite of deep-sea mussels expresses apoptosis inhibitors acquired from its host.</title>
        <authorList>
            <person name="Gonzalez Porras M.A."/>
            <person name="Assie A."/>
            <person name="Tietjen M."/>
            <person name="Violette M."/>
            <person name="Kleiner M."/>
            <person name="Gruber-Vodicka H."/>
            <person name="Dubilier N."/>
            <person name="Leisch N."/>
        </authorList>
    </citation>
    <scope>NUCLEOTIDE SEQUENCE [LARGE SCALE GENOMIC DNA]</scope>
    <source>
        <strain evidence="9">IAP13</strain>
    </source>
</reference>
<dbReference type="GO" id="GO:0008270">
    <property type="term" value="F:zinc ion binding"/>
    <property type="evidence" value="ECO:0007669"/>
    <property type="project" value="UniProtKB-KW"/>
</dbReference>
<dbReference type="Proteomes" id="UP001178148">
    <property type="component" value="Unassembled WGS sequence"/>
</dbReference>
<keyword evidence="10" id="KW-1185">Reference proteome</keyword>
<dbReference type="Pfam" id="PF00096">
    <property type="entry name" value="zf-C2H2"/>
    <property type="match status" value="2"/>
</dbReference>
<dbReference type="SMART" id="SM00355">
    <property type="entry name" value="ZnF_C2H2"/>
    <property type="match status" value="2"/>
</dbReference>
<dbReference type="InterPro" id="IPR013087">
    <property type="entry name" value="Znf_C2H2_type"/>
</dbReference>
<feature type="domain" description="C2H2-type" evidence="8">
    <location>
        <begin position="327"/>
        <end position="355"/>
    </location>
</feature>
<dbReference type="InterPro" id="IPR036236">
    <property type="entry name" value="Znf_C2H2_sf"/>
</dbReference>
<dbReference type="Gene3D" id="3.30.160.60">
    <property type="entry name" value="Classic Zinc Finger"/>
    <property type="match status" value="3"/>
</dbReference>
<keyword evidence="7" id="KW-0732">Signal</keyword>
<dbReference type="PROSITE" id="PS50157">
    <property type="entry name" value="ZINC_FINGER_C2H2_2"/>
    <property type="match status" value="3"/>
</dbReference>
<dbReference type="GO" id="GO:0000981">
    <property type="term" value="F:DNA-binding transcription factor activity, RNA polymerase II-specific"/>
    <property type="evidence" value="ECO:0007669"/>
    <property type="project" value="TreeGrafter"/>
</dbReference>
<evidence type="ECO:0000313" key="9">
    <source>
        <dbReference type="EMBL" id="MDP0590274.1"/>
    </source>
</evidence>
<feature type="domain" description="C2H2-type" evidence="8">
    <location>
        <begin position="297"/>
        <end position="326"/>
    </location>
</feature>
<proteinExistence type="predicted"/>
<dbReference type="PANTHER" id="PTHR14003">
    <property type="entry name" value="TRANSCRIPTIONAL REPRESSOR PROTEIN YY"/>
    <property type="match status" value="1"/>
</dbReference>
<evidence type="ECO:0000256" key="4">
    <source>
        <dbReference type="ARBA" id="ARBA00022833"/>
    </source>
</evidence>
<dbReference type="EMBL" id="JASXSV010000039">
    <property type="protein sequence ID" value="MDP0590274.1"/>
    <property type="molecule type" value="Genomic_DNA"/>
</dbReference>
<dbReference type="GO" id="GO:0005667">
    <property type="term" value="C:transcription regulator complex"/>
    <property type="evidence" value="ECO:0007669"/>
    <property type="project" value="TreeGrafter"/>
</dbReference>
<sequence>MIKCILLSYCLLTSMCIKAGPDNNLAESITFNKEKAEWLFMFTPLHFAPWHRKEVCYIAMIDKKIMLDESTNQQVASTLIKMTQADNIKEAPNINNYHSITLCNMNYLLAVDADSFSRVLDLGQKRYKYAFVAIFTMKEYNKELSFKTQQIELNSTVYDKNPMINSSSNGLDILKRLLALCKHMRHAPENSSQSNNAVSDKEADMGYLFHDDKINMKNIQNPEICLNTTGENIGMDIGMEQENNLPPCAPNVSSGEKTDNTKVSRKKTHKCDTYGKEFNQPSNLTKHTRTLTKERRFQCKWPGCGHAFVQKSHLKTHNNNHITHNYFLCLTCGAKYSHKSSLVRHMRSQHTQKKDTNCINSTMDILND</sequence>
<feature type="region of interest" description="Disordered" evidence="6">
    <location>
        <begin position="248"/>
        <end position="268"/>
    </location>
</feature>
<keyword evidence="1" id="KW-0479">Metal-binding</keyword>
<keyword evidence="2" id="KW-0677">Repeat</keyword>
<evidence type="ECO:0000256" key="6">
    <source>
        <dbReference type="SAM" id="MobiDB-lite"/>
    </source>
</evidence>
<evidence type="ECO:0000256" key="7">
    <source>
        <dbReference type="SAM" id="SignalP"/>
    </source>
</evidence>
<accession>A0AA90NN70</accession>
<organism evidence="9 10">
    <name type="scientific">Candidatus Endonucleibacter bathymodioli</name>
    <dbReference type="NCBI Taxonomy" id="539814"/>
    <lineage>
        <taxon>Bacteria</taxon>
        <taxon>Pseudomonadati</taxon>
        <taxon>Pseudomonadota</taxon>
        <taxon>Gammaproteobacteria</taxon>
        <taxon>Oceanospirillales</taxon>
        <taxon>Endozoicomonadaceae</taxon>
        <taxon>Candidatus Endonucleibacter</taxon>
    </lineage>
</organism>
<evidence type="ECO:0000256" key="1">
    <source>
        <dbReference type="ARBA" id="ARBA00022723"/>
    </source>
</evidence>
<dbReference type="SUPFAM" id="SSF57667">
    <property type="entry name" value="beta-beta-alpha zinc fingers"/>
    <property type="match status" value="2"/>
</dbReference>
<comment type="caution">
    <text evidence="9">The sequence shown here is derived from an EMBL/GenBank/DDBJ whole genome shotgun (WGS) entry which is preliminary data.</text>
</comment>
<dbReference type="PROSITE" id="PS00028">
    <property type="entry name" value="ZINC_FINGER_C2H2_1"/>
    <property type="match status" value="2"/>
</dbReference>
<evidence type="ECO:0000313" key="10">
    <source>
        <dbReference type="Proteomes" id="UP001178148"/>
    </source>
</evidence>
<name>A0AA90NN70_9GAMM</name>
<evidence type="ECO:0000259" key="8">
    <source>
        <dbReference type="PROSITE" id="PS50157"/>
    </source>
</evidence>
<dbReference type="GO" id="GO:0000978">
    <property type="term" value="F:RNA polymerase II cis-regulatory region sequence-specific DNA binding"/>
    <property type="evidence" value="ECO:0007669"/>
    <property type="project" value="TreeGrafter"/>
</dbReference>
<evidence type="ECO:0000256" key="2">
    <source>
        <dbReference type="ARBA" id="ARBA00022737"/>
    </source>
</evidence>
<feature type="signal peptide" evidence="7">
    <location>
        <begin position="1"/>
        <end position="19"/>
    </location>
</feature>
<evidence type="ECO:0000256" key="5">
    <source>
        <dbReference type="PROSITE-ProRule" id="PRU00042"/>
    </source>
</evidence>
<gene>
    <name evidence="9" type="ORF">QS748_14230</name>
</gene>
<dbReference type="GO" id="GO:0000785">
    <property type="term" value="C:chromatin"/>
    <property type="evidence" value="ECO:0007669"/>
    <property type="project" value="TreeGrafter"/>
</dbReference>
<keyword evidence="3 5" id="KW-0863">Zinc-finger</keyword>
<protein>
    <submittedName>
        <fullName evidence="9">C2H2-type zinc finger protein</fullName>
    </submittedName>
</protein>
<evidence type="ECO:0000256" key="3">
    <source>
        <dbReference type="ARBA" id="ARBA00022771"/>
    </source>
</evidence>
<feature type="chain" id="PRO_5041710272" evidence="7">
    <location>
        <begin position="20"/>
        <end position="368"/>
    </location>
</feature>
<feature type="domain" description="C2H2-type" evidence="8">
    <location>
        <begin position="269"/>
        <end position="296"/>
    </location>
</feature>
<keyword evidence="4" id="KW-0862">Zinc</keyword>
<dbReference type="AlphaFoldDB" id="A0AA90NN70"/>